<dbReference type="PROSITE" id="PS50090">
    <property type="entry name" value="MYB_LIKE"/>
    <property type="match status" value="1"/>
</dbReference>
<name>A0A8K0NU24_9TREE</name>
<dbReference type="EMBL" id="JABELV010000038">
    <property type="protein sequence ID" value="KAG7562157.1"/>
    <property type="molecule type" value="Genomic_DNA"/>
</dbReference>
<comment type="caution">
    <text evidence="3">The sequence shown here is derived from an EMBL/GenBank/DDBJ whole genome shotgun (WGS) entry which is preliminary data.</text>
</comment>
<evidence type="ECO:0000256" key="1">
    <source>
        <dbReference type="SAM" id="MobiDB-lite"/>
    </source>
</evidence>
<dbReference type="InterPro" id="IPR001005">
    <property type="entry name" value="SANT/Myb"/>
</dbReference>
<organism evidence="3 4">
    <name type="scientific">Filobasidium floriforme</name>
    <dbReference type="NCBI Taxonomy" id="5210"/>
    <lineage>
        <taxon>Eukaryota</taxon>
        <taxon>Fungi</taxon>
        <taxon>Dikarya</taxon>
        <taxon>Basidiomycota</taxon>
        <taxon>Agaricomycotina</taxon>
        <taxon>Tremellomycetes</taxon>
        <taxon>Filobasidiales</taxon>
        <taxon>Filobasidiaceae</taxon>
        <taxon>Filobasidium</taxon>
    </lineage>
</organism>
<feature type="domain" description="Myb-like" evidence="2">
    <location>
        <begin position="44"/>
        <end position="96"/>
    </location>
</feature>
<feature type="region of interest" description="Disordered" evidence="1">
    <location>
        <begin position="1"/>
        <end position="53"/>
    </location>
</feature>
<feature type="compositionally biased region" description="Basic and acidic residues" evidence="1">
    <location>
        <begin position="41"/>
        <end position="53"/>
    </location>
</feature>
<dbReference type="Proteomes" id="UP000812966">
    <property type="component" value="Unassembled WGS sequence"/>
</dbReference>
<dbReference type="AlphaFoldDB" id="A0A8K0NU24"/>
<proteinExistence type="predicted"/>
<evidence type="ECO:0000313" key="4">
    <source>
        <dbReference type="Proteomes" id="UP000812966"/>
    </source>
</evidence>
<gene>
    <name evidence="3" type="ORF">FFLO_02439</name>
</gene>
<keyword evidence="4" id="KW-1185">Reference proteome</keyword>
<dbReference type="OrthoDB" id="272624at2759"/>
<dbReference type="InterPro" id="IPR009057">
    <property type="entry name" value="Homeodomain-like_sf"/>
</dbReference>
<sequence length="105" mass="11817">MGEPSEEATVKHEPTGKSTPRKRSNAANDHDSGSPQKKAKGNPDGERKTGAWSKAEDKLLFEQVWQKATGVNWNQVSDRIEGRDYLSCRNRSKQLAKNLEKFFAE</sequence>
<evidence type="ECO:0000313" key="3">
    <source>
        <dbReference type="EMBL" id="KAG7562157.1"/>
    </source>
</evidence>
<reference evidence="3" key="1">
    <citation type="submission" date="2020-04" db="EMBL/GenBank/DDBJ databases">
        <title>Analysis of mating type loci in Filobasidium floriforme.</title>
        <authorList>
            <person name="Nowrousian M."/>
        </authorList>
    </citation>
    <scope>NUCLEOTIDE SEQUENCE</scope>
    <source>
        <strain evidence="3">CBS 6242</strain>
    </source>
</reference>
<dbReference type="SUPFAM" id="SSF46689">
    <property type="entry name" value="Homeodomain-like"/>
    <property type="match status" value="1"/>
</dbReference>
<dbReference type="Gene3D" id="1.10.10.60">
    <property type="entry name" value="Homeodomain-like"/>
    <property type="match status" value="1"/>
</dbReference>
<evidence type="ECO:0000259" key="2">
    <source>
        <dbReference type="PROSITE" id="PS50090"/>
    </source>
</evidence>
<dbReference type="CDD" id="cd00167">
    <property type="entry name" value="SANT"/>
    <property type="match status" value="1"/>
</dbReference>
<protein>
    <recommendedName>
        <fullName evidence="2">Myb-like domain-containing protein</fullName>
    </recommendedName>
</protein>
<accession>A0A8K0NU24</accession>